<dbReference type="KEGG" id="cput:CONPUDRAFT_144793"/>
<name>A0A5M3MLI4_CONPW</name>
<dbReference type="EMBL" id="JH711580">
    <property type="protein sequence ID" value="EIW79535.1"/>
    <property type="molecule type" value="Genomic_DNA"/>
</dbReference>
<evidence type="ECO:0000313" key="4">
    <source>
        <dbReference type="Proteomes" id="UP000053558"/>
    </source>
</evidence>
<keyword evidence="1" id="KW-0812">Transmembrane</keyword>
<dbReference type="InterPro" id="IPR045340">
    <property type="entry name" value="DUF6533"/>
</dbReference>
<feature type="transmembrane region" description="Helical" evidence="1">
    <location>
        <begin position="91"/>
        <end position="113"/>
    </location>
</feature>
<dbReference type="Proteomes" id="UP000053558">
    <property type="component" value="Unassembled WGS sequence"/>
</dbReference>
<accession>A0A5M3MLI4</accession>
<feature type="transmembrane region" description="Helical" evidence="1">
    <location>
        <begin position="120"/>
        <end position="141"/>
    </location>
</feature>
<feature type="transmembrane region" description="Helical" evidence="1">
    <location>
        <begin position="212"/>
        <end position="231"/>
    </location>
</feature>
<feature type="transmembrane region" description="Helical" evidence="1">
    <location>
        <begin position="55"/>
        <end position="79"/>
    </location>
</feature>
<gene>
    <name evidence="3" type="ORF">CONPUDRAFT_144793</name>
</gene>
<comment type="caution">
    <text evidence="3">The sequence shown here is derived from an EMBL/GenBank/DDBJ whole genome shotgun (WGS) entry which is preliminary data.</text>
</comment>
<dbReference type="GeneID" id="19201987"/>
<feature type="transmembrane region" description="Helical" evidence="1">
    <location>
        <begin position="173"/>
        <end position="192"/>
    </location>
</feature>
<keyword evidence="1" id="KW-1133">Transmembrane helix</keyword>
<dbReference type="OrthoDB" id="2679643at2759"/>
<dbReference type="Pfam" id="PF20151">
    <property type="entry name" value="DUF6533"/>
    <property type="match status" value="1"/>
</dbReference>
<sequence length="327" mass="36116">MASDVSPVDLPYIEAAYRGSQLFMASLSLACYDHIITLDQEVEYFWSRSWNISSVIYILIRYTVLLCVILVTIVSMGGIASSERCLHLDKALIGISIVNTLIGQAAITLRVWYLFRRNNVVQAILVALYIACAATTAAATLRNSNISSAVTSNSAVTADACGMTLSKSLYLDFLSALILHVILYCFTIWLFVASVERKGLVPLAKRFVKEGAPMYLVATAVLLYTIIGTSMKDPWNYIPAYQSFLYQSLITVAICHALLSVRSLAARLNVDASWLLSNSELSRINYRRGTNEGEILVDYDAHDGVEMQRPSSASLARFLRCLLYGSS</sequence>
<feature type="domain" description="DUF6533" evidence="2">
    <location>
        <begin position="23"/>
        <end position="66"/>
    </location>
</feature>
<protein>
    <recommendedName>
        <fullName evidence="2">DUF6533 domain-containing protein</fullName>
    </recommendedName>
</protein>
<dbReference type="RefSeq" id="XP_007769927.1">
    <property type="nucleotide sequence ID" value="XM_007771737.1"/>
</dbReference>
<reference evidence="4" key="1">
    <citation type="journal article" date="2012" name="Science">
        <title>The Paleozoic origin of enzymatic lignin decomposition reconstructed from 31 fungal genomes.</title>
        <authorList>
            <person name="Floudas D."/>
            <person name="Binder M."/>
            <person name="Riley R."/>
            <person name="Barry K."/>
            <person name="Blanchette R.A."/>
            <person name="Henrissat B."/>
            <person name="Martinez A.T."/>
            <person name="Otillar R."/>
            <person name="Spatafora J.W."/>
            <person name="Yadav J.S."/>
            <person name="Aerts A."/>
            <person name="Benoit I."/>
            <person name="Boyd A."/>
            <person name="Carlson A."/>
            <person name="Copeland A."/>
            <person name="Coutinho P.M."/>
            <person name="de Vries R.P."/>
            <person name="Ferreira P."/>
            <person name="Findley K."/>
            <person name="Foster B."/>
            <person name="Gaskell J."/>
            <person name="Glotzer D."/>
            <person name="Gorecki P."/>
            <person name="Heitman J."/>
            <person name="Hesse C."/>
            <person name="Hori C."/>
            <person name="Igarashi K."/>
            <person name="Jurgens J.A."/>
            <person name="Kallen N."/>
            <person name="Kersten P."/>
            <person name="Kohler A."/>
            <person name="Kuees U."/>
            <person name="Kumar T.K.A."/>
            <person name="Kuo A."/>
            <person name="LaButti K."/>
            <person name="Larrondo L.F."/>
            <person name="Lindquist E."/>
            <person name="Ling A."/>
            <person name="Lombard V."/>
            <person name="Lucas S."/>
            <person name="Lundell T."/>
            <person name="Martin R."/>
            <person name="McLaughlin D.J."/>
            <person name="Morgenstern I."/>
            <person name="Morin E."/>
            <person name="Murat C."/>
            <person name="Nagy L.G."/>
            <person name="Nolan M."/>
            <person name="Ohm R.A."/>
            <person name="Patyshakuliyeva A."/>
            <person name="Rokas A."/>
            <person name="Ruiz-Duenas F.J."/>
            <person name="Sabat G."/>
            <person name="Salamov A."/>
            <person name="Samejima M."/>
            <person name="Schmutz J."/>
            <person name="Slot J.C."/>
            <person name="St John F."/>
            <person name="Stenlid J."/>
            <person name="Sun H."/>
            <person name="Sun S."/>
            <person name="Syed K."/>
            <person name="Tsang A."/>
            <person name="Wiebenga A."/>
            <person name="Young D."/>
            <person name="Pisabarro A."/>
            <person name="Eastwood D.C."/>
            <person name="Martin F."/>
            <person name="Cullen D."/>
            <person name="Grigoriev I.V."/>
            <person name="Hibbett D.S."/>
        </authorList>
    </citation>
    <scope>NUCLEOTIDE SEQUENCE [LARGE SCALE GENOMIC DNA]</scope>
    <source>
        <strain evidence="4">RWD-64-598 SS2</strain>
    </source>
</reference>
<evidence type="ECO:0000256" key="1">
    <source>
        <dbReference type="SAM" id="Phobius"/>
    </source>
</evidence>
<evidence type="ECO:0000313" key="3">
    <source>
        <dbReference type="EMBL" id="EIW79535.1"/>
    </source>
</evidence>
<organism evidence="3 4">
    <name type="scientific">Coniophora puteana (strain RWD-64-598)</name>
    <name type="common">Brown rot fungus</name>
    <dbReference type="NCBI Taxonomy" id="741705"/>
    <lineage>
        <taxon>Eukaryota</taxon>
        <taxon>Fungi</taxon>
        <taxon>Dikarya</taxon>
        <taxon>Basidiomycota</taxon>
        <taxon>Agaricomycotina</taxon>
        <taxon>Agaricomycetes</taxon>
        <taxon>Agaricomycetidae</taxon>
        <taxon>Boletales</taxon>
        <taxon>Coniophorineae</taxon>
        <taxon>Coniophoraceae</taxon>
        <taxon>Coniophora</taxon>
    </lineage>
</organism>
<keyword evidence="1" id="KW-0472">Membrane</keyword>
<evidence type="ECO:0000259" key="2">
    <source>
        <dbReference type="Pfam" id="PF20151"/>
    </source>
</evidence>
<proteinExistence type="predicted"/>
<feature type="transmembrane region" description="Helical" evidence="1">
    <location>
        <begin position="243"/>
        <end position="261"/>
    </location>
</feature>
<keyword evidence="4" id="KW-1185">Reference proteome</keyword>
<dbReference type="OMA" id="FEVILIM"/>
<dbReference type="AlphaFoldDB" id="A0A5M3MLI4"/>